<evidence type="ECO:0000256" key="1">
    <source>
        <dbReference type="SAM" id="Coils"/>
    </source>
</evidence>
<protein>
    <submittedName>
        <fullName evidence="2">Uncharacterized protein</fullName>
    </submittedName>
</protein>
<keyword evidence="1" id="KW-0175">Coiled coil</keyword>
<comment type="caution">
    <text evidence="2">The sequence shown here is derived from an EMBL/GenBank/DDBJ whole genome shotgun (WGS) entry which is preliminary data.</text>
</comment>
<keyword evidence="3" id="KW-1185">Reference proteome</keyword>
<dbReference type="EMBL" id="LLXI01002628">
    <property type="protein sequence ID" value="PKY57638.1"/>
    <property type="molecule type" value="Genomic_DNA"/>
</dbReference>
<gene>
    <name evidence="2" type="ORF">RhiirA4_478834</name>
</gene>
<organism evidence="2 3">
    <name type="scientific">Rhizophagus irregularis</name>
    <dbReference type="NCBI Taxonomy" id="588596"/>
    <lineage>
        <taxon>Eukaryota</taxon>
        <taxon>Fungi</taxon>
        <taxon>Fungi incertae sedis</taxon>
        <taxon>Mucoromycota</taxon>
        <taxon>Glomeromycotina</taxon>
        <taxon>Glomeromycetes</taxon>
        <taxon>Glomerales</taxon>
        <taxon>Glomeraceae</taxon>
        <taxon>Rhizophagus</taxon>
    </lineage>
</organism>
<evidence type="ECO:0000313" key="2">
    <source>
        <dbReference type="EMBL" id="PKY57638.1"/>
    </source>
</evidence>
<evidence type="ECO:0000313" key="3">
    <source>
        <dbReference type="Proteomes" id="UP000234323"/>
    </source>
</evidence>
<name>A0A2I1HFJ0_9GLOM</name>
<feature type="coiled-coil region" evidence="1">
    <location>
        <begin position="2"/>
        <end position="32"/>
    </location>
</feature>
<accession>A0A2I1HFJ0</accession>
<dbReference type="Proteomes" id="UP000234323">
    <property type="component" value="Unassembled WGS sequence"/>
</dbReference>
<sequence length="105" mass="12039">MAEDINSLRKNLDELKLELEQEQKELKNLARANLKKVAPGVNDLAEMFIKVNYFIQGLNTALIERVVETSPATLDAAITRAKSVDQMMIQSMVLQYVNHHHRTKY</sequence>
<dbReference type="AlphaFoldDB" id="A0A2I1HFJ0"/>
<reference evidence="2 3" key="1">
    <citation type="submission" date="2015-10" db="EMBL/GenBank/DDBJ databases">
        <title>Genome analyses suggest a sexual origin of heterokaryosis in a supposedly ancient asexual fungus.</title>
        <authorList>
            <person name="Ropars J."/>
            <person name="Sedzielewska K."/>
            <person name="Noel J."/>
            <person name="Charron P."/>
            <person name="Farinelli L."/>
            <person name="Marton T."/>
            <person name="Kruger M."/>
            <person name="Pelin A."/>
            <person name="Brachmann A."/>
            <person name="Corradi N."/>
        </authorList>
    </citation>
    <scope>NUCLEOTIDE SEQUENCE [LARGE SCALE GENOMIC DNA]</scope>
    <source>
        <strain evidence="2 3">A4</strain>
    </source>
</reference>
<proteinExistence type="predicted"/>